<feature type="compositionally biased region" description="Polar residues" evidence="1">
    <location>
        <begin position="131"/>
        <end position="144"/>
    </location>
</feature>
<keyword evidence="3" id="KW-1185">Reference proteome</keyword>
<protein>
    <submittedName>
        <fullName evidence="2">Uncharacterized protein</fullName>
    </submittedName>
</protein>
<proteinExistence type="predicted"/>
<dbReference type="EMBL" id="CCKQ01007667">
    <property type="protein sequence ID" value="CDW79075.1"/>
    <property type="molecule type" value="Genomic_DNA"/>
</dbReference>
<gene>
    <name evidence="2" type="primary">Contig2790.g2988</name>
    <name evidence="2" type="ORF">STYLEM_8061</name>
</gene>
<dbReference type="InParanoid" id="A0A078A9Y0"/>
<feature type="compositionally biased region" description="Polar residues" evidence="1">
    <location>
        <begin position="225"/>
        <end position="236"/>
    </location>
</feature>
<name>A0A078A9Y0_STYLE</name>
<reference evidence="2 3" key="1">
    <citation type="submission" date="2014-06" db="EMBL/GenBank/DDBJ databases">
        <authorList>
            <person name="Swart Estienne"/>
        </authorList>
    </citation>
    <scope>NUCLEOTIDE SEQUENCE [LARGE SCALE GENOMIC DNA]</scope>
    <source>
        <strain evidence="2 3">130c</strain>
    </source>
</reference>
<sequence>MQYQNKYDLFPSLTNSNNSCFHFDEPLRDQFVDEENYFNQQFKQPVANDGFLSNPQQSCHYNNQSQQDSLLTLTQTLINGDQSTRKYAHYYNNYNGVNHLLSSEADFDKIYAETLFGSNSSDLLSSDDSCPIQQPKGNQYQQDNQYSHELDIHSQEESIEPDVDSSPNPSDYRELILQNSEQLTSINLKQNLLDQKQKAQKIPKPLKAKANPKKNKSIIKDKMQRQNPNNHTQVQQKKNKSPKLKLDQGFKSLLRGLRKSLFSAFEKSGFSNGFHHFTDERWIAESKAFLQGYGLMQPTDRQICALSVLLYHTLGTTIKSKERPDLPLIEGKIQKEIFLEKKDNQFHRVLGEEGMLLYKIIFDKNRTETVHQFLNDDFIRGLWPLFIQFSDEQFYFKEEVEQEKPSKKTKAIKKNDENKKPKRPRSEVLNDLSPTLQHISWLLVNEYKLEVPAFWFEKFPPAYMKKKDNKKTKTY</sequence>
<feature type="compositionally biased region" description="Basic residues" evidence="1">
    <location>
        <begin position="198"/>
        <end position="217"/>
    </location>
</feature>
<evidence type="ECO:0000313" key="3">
    <source>
        <dbReference type="Proteomes" id="UP000039865"/>
    </source>
</evidence>
<feature type="region of interest" description="Disordered" evidence="1">
    <location>
        <begin position="121"/>
        <end position="144"/>
    </location>
</feature>
<accession>A0A078A9Y0</accession>
<evidence type="ECO:0000256" key="1">
    <source>
        <dbReference type="SAM" id="MobiDB-lite"/>
    </source>
</evidence>
<feature type="region of interest" description="Disordered" evidence="1">
    <location>
        <begin position="406"/>
        <end position="428"/>
    </location>
</feature>
<dbReference type="AlphaFoldDB" id="A0A078A9Y0"/>
<dbReference type="Proteomes" id="UP000039865">
    <property type="component" value="Unassembled WGS sequence"/>
</dbReference>
<feature type="compositionally biased region" description="Basic and acidic residues" evidence="1">
    <location>
        <begin position="413"/>
        <end position="428"/>
    </location>
</feature>
<organism evidence="2 3">
    <name type="scientific">Stylonychia lemnae</name>
    <name type="common">Ciliate</name>
    <dbReference type="NCBI Taxonomy" id="5949"/>
    <lineage>
        <taxon>Eukaryota</taxon>
        <taxon>Sar</taxon>
        <taxon>Alveolata</taxon>
        <taxon>Ciliophora</taxon>
        <taxon>Intramacronucleata</taxon>
        <taxon>Spirotrichea</taxon>
        <taxon>Stichotrichia</taxon>
        <taxon>Sporadotrichida</taxon>
        <taxon>Oxytrichidae</taxon>
        <taxon>Stylonychinae</taxon>
        <taxon>Stylonychia</taxon>
    </lineage>
</organism>
<evidence type="ECO:0000313" key="2">
    <source>
        <dbReference type="EMBL" id="CDW79075.1"/>
    </source>
</evidence>
<feature type="region of interest" description="Disordered" evidence="1">
    <location>
        <begin position="195"/>
        <end position="242"/>
    </location>
</feature>